<dbReference type="HAMAP" id="MF_00639">
    <property type="entry name" value="MurD"/>
    <property type="match status" value="1"/>
</dbReference>
<evidence type="ECO:0000259" key="10">
    <source>
        <dbReference type="Pfam" id="PF08245"/>
    </source>
</evidence>
<evidence type="ECO:0000256" key="6">
    <source>
        <dbReference type="ARBA" id="ARBA00022741"/>
    </source>
</evidence>
<keyword evidence="4 9" id="KW-0436">Ligase</keyword>
<keyword evidence="9" id="KW-0133">Cell shape</keyword>
<dbReference type="GO" id="GO:0008764">
    <property type="term" value="F:UDP-N-acetylmuramoylalanine-D-glutamate ligase activity"/>
    <property type="evidence" value="ECO:0007669"/>
    <property type="project" value="UniProtKB-UniRule"/>
</dbReference>
<gene>
    <name evidence="9 11" type="primary">murD</name>
    <name evidence="11" type="ordered locus">P9303_05211</name>
</gene>
<comment type="pathway">
    <text evidence="2 9">Cell wall biogenesis; peptidoglycan biosynthesis.</text>
</comment>
<comment type="catalytic activity">
    <reaction evidence="9">
        <text>UDP-N-acetyl-alpha-D-muramoyl-L-alanine + D-glutamate + ATP = UDP-N-acetyl-alpha-D-muramoyl-L-alanyl-D-glutamate + ADP + phosphate + H(+)</text>
        <dbReference type="Rhea" id="RHEA:16429"/>
        <dbReference type="ChEBI" id="CHEBI:15378"/>
        <dbReference type="ChEBI" id="CHEBI:29986"/>
        <dbReference type="ChEBI" id="CHEBI:30616"/>
        <dbReference type="ChEBI" id="CHEBI:43474"/>
        <dbReference type="ChEBI" id="CHEBI:83898"/>
        <dbReference type="ChEBI" id="CHEBI:83900"/>
        <dbReference type="ChEBI" id="CHEBI:456216"/>
        <dbReference type="EC" id="6.3.2.9"/>
    </reaction>
</comment>
<keyword evidence="5 9" id="KW-0132">Cell division</keyword>
<dbReference type="Gene3D" id="3.40.1190.10">
    <property type="entry name" value="Mur-like, catalytic domain"/>
    <property type="match status" value="1"/>
</dbReference>
<dbReference type="InterPro" id="IPR036565">
    <property type="entry name" value="Mur-like_cat_sf"/>
</dbReference>
<dbReference type="InterPro" id="IPR005762">
    <property type="entry name" value="MurD"/>
</dbReference>
<dbReference type="EMBL" id="CP000554">
    <property type="protein sequence ID" value="ABM77273.1"/>
    <property type="molecule type" value="Genomic_DNA"/>
</dbReference>
<evidence type="ECO:0000256" key="8">
    <source>
        <dbReference type="ARBA" id="ARBA00023306"/>
    </source>
</evidence>
<evidence type="ECO:0000256" key="3">
    <source>
        <dbReference type="ARBA" id="ARBA00022490"/>
    </source>
</evidence>
<keyword evidence="8 9" id="KW-0131">Cell cycle</keyword>
<dbReference type="InterPro" id="IPR018109">
    <property type="entry name" value="Folylpolyglutamate_synth_CS"/>
</dbReference>
<dbReference type="SUPFAM" id="SSF53244">
    <property type="entry name" value="MurD-like peptide ligases, peptide-binding domain"/>
    <property type="match status" value="1"/>
</dbReference>
<dbReference type="Pfam" id="PF21799">
    <property type="entry name" value="MurD-like_N"/>
    <property type="match status" value="1"/>
</dbReference>
<dbReference type="HOGENOM" id="CLU_032540_0_0_3"/>
<evidence type="ECO:0000256" key="4">
    <source>
        <dbReference type="ARBA" id="ARBA00022598"/>
    </source>
</evidence>
<dbReference type="AlphaFoldDB" id="A2C713"/>
<evidence type="ECO:0000256" key="1">
    <source>
        <dbReference type="ARBA" id="ARBA00004496"/>
    </source>
</evidence>
<dbReference type="UniPathway" id="UPA00219"/>
<evidence type="ECO:0000256" key="5">
    <source>
        <dbReference type="ARBA" id="ARBA00022618"/>
    </source>
</evidence>
<dbReference type="SUPFAM" id="SSF53623">
    <property type="entry name" value="MurD-like peptide ligases, catalytic domain"/>
    <property type="match status" value="1"/>
</dbReference>
<sequence length="460" mass="49544">MARTVVVGLGRSGISAARLLQAEGHQVTVLESSIEPHLQSLAADLRLQGIAVELGKPLELTSFIPWLDQLDSVVISPGIAWDHPTLTALRQRGIDIDGEMAVAWRSLSHLPWIAITGTNGKTTVTHLLNHVLESNGLKAPMGGNVGHAAAEIALKWRQPNAQRPDWLVMELSSYQIEAAPEIAPRIGIWTNLTPDHLERHGTLDAYRKIKRGLLERSEIRIFNGDDPDLSSQRSSWDKGLWVSSEGPGTANHRADFWIDAEGLVRDPQGALFAASALAMPGQHNLQNLLMVTAAARQTGLPAKAIEASLRSFPGVPHRLEELGHIQQMSVYNDSKATNYDAACVGLKAVPAPAVVLAGGQTKQGDASGWLKQLDLKACAVILFGAGAAELNDLIETSGFRGELHCCSNLNAAVTLAIPLGLERQAACLLLSPACASFDQYQDFEARGEHFRSLIAPYLTA</sequence>
<comment type="function">
    <text evidence="9">Cell wall formation. Catalyzes the addition of glutamate to the nucleotide precursor UDP-N-acetylmuramoyl-L-alanine (UMA).</text>
</comment>
<dbReference type="Proteomes" id="UP000002274">
    <property type="component" value="Chromosome"/>
</dbReference>
<dbReference type="PANTHER" id="PTHR43692:SF1">
    <property type="entry name" value="UDP-N-ACETYLMURAMOYLALANINE--D-GLUTAMATE LIGASE"/>
    <property type="match status" value="1"/>
</dbReference>
<dbReference type="GO" id="GO:0051301">
    <property type="term" value="P:cell division"/>
    <property type="evidence" value="ECO:0007669"/>
    <property type="project" value="UniProtKB-KW"/>
</dbReference>
<dbReference type="Gene3D" id="3.40.50.720">
    <property type="entry name" value="NAD(P)-binding Rossmann-like Domain"/>
    <property type="match status" value="1"/>
</dbReference>
<dbReference type="BioCyc" id="PMAR59922:G1G80-480-MONOMER"/>
<dbReference type="InterPro" id="IPR036615">
    <property type="entry name" value="Mur_ligase_C_dom_sf"/>
</dbReference>
<dbReference type="RefSeq" id="WP_011825196.1">
    <property type="nucleotide sequence ID" value="NC_008820.1"/>
</dbReference>
<dbReference type="SUPFAM" id="SSF51984">
    <property type="entry name" value="MurCD N-terminal domain"/>
    <property type="match status" value="1"/>
</dbReference>
<dbReference type="InterPro" id="IPR013221">
    <property type="entry name" value="Mur_ligase_cen"/>
</dbReference>
<dbReference type="GO" id="GO:0008360">
    <property type="term" value="P:regulation of cell shape"/>
    <property type="evidence" value="ECO:0007669"/>
    <property type="project" value="UniProtKB-KW"/>
</dbReference>
<evidence type="ECO:0000256" key="9">
    <source>
        <dbReference type="HAMAP-Rule" id="MF_00639"/>
    </source>
</evidence>
<keyword evidence="9" id="KW-0573">Peptidoglycan synthesis</keyword>
<dbReference type="Gene3D" id="3.90.190.20">
    <property type="entry name" value="Mur ligase, C-terminal domain"/>
    <property type="match status" value="1"/>
</dbReference>
<dbReference type="NCBIfam" id="TIGR01087">
    <property type="entry name" value="murD"/>
    <property type="match status" value="1"/>
</dbReference>
<accession>A2C713</accession>
<dbReference type="GO" id="GO:0004326">
    <property type="term" value="F:tetrahydrofolylpolyglutamate synthase activity"/>
    <property type="evidence" value="ECO:0007669"/>
    <property type="project" value="InterPro"/>
</dbReference>
<dbReference type="Pfam" id="PF08245">
    <property type="entry name" value="Mur_ligase_M"/>
    <property type="match status" value="1"/>
</dbReference>
<dbReference type="EC" id="6.3.2.9" evidence="9"/>
<keyword evidence="3 9" id="KW-0963">Cytoplasm</keyword>
<comment type="similarity">
    <text evidence="9">Belongs to the MurCDEF family.</text>
</comment>
<evidence type="ECO:0000313" key="11">
    <source>
        <dbReference type="EMBL" id="ABM77273.1"/>
    </source>
</evidence>
<organism evidence="11 12">
    <name type="scientific">Prochlorococcus marinus (strain MIT 9303)</name>
    <dbReference type="NCBI Taxonomy" id="59922"/>
    <lineage>
        <taxon>Bacteria</taxon>
        <taxon>Bacillati</taxon>
        <taxon>Cyanobacteriota</taxon>
        <taxon>Cyanophyceae</taxon>
        <taxon>Synechococcales</taxon>
        <taxon>Prochlorococcaceae</taxon>
        <taxon>Prochlorococcus</taxon>
    </lineage>
</organism>
<evidence type="ECO:0000313" key="12">
    <source>
        <dbReference type="Proteomes" id="UP000002274"/>
    </source>
</evidence>
<dbReference type="STRING" id="59922.P9303_05211"/>
<dbReference type="PROSITE" id="PS01011">
    <property type="entry name" value="FOLYLPOLYGLU_SYNT_1"/>
    <property type="match status" value="1"/>
</dbReference>
<keyword evidence="7 9" id="KW-0067">ATP-binding</keyword>
<dbReference type="GO" id="GO:0005737">
    <property type="term" value="C:cytoplasm"/>
    <property type="evidence" value="ECO:0007669"/>
    <property type="project" value="UniProtKB-SubCell"/>
</dbReference>
<dbReference type="GO" id="GO:0005524">
    <property type="term" value="F:ATP binding"/>
    <property type="evidence" value="ECO:0007669"/>
    <property type="project" value="UniProtKB-UniRule"/>
</dbReference>
<feature type="domain" description="Mur ligase central" evidence="10">
    <location>
        <begin position="115"/>
        <end position="295"/>
    </location>
</feature>
<keyword evidence="6 9" id="KW-0547">Nucleotide-binding</keyword>
<dbReference type="GO" id="GO:0071555">
    <property type="term" value="P:cell wall organization"/>
    <property type="evidence" value="ECO:0007669"/>
    <property type="project" value="UniProtKB-KW"/>
</dbReference>
<name>A2C713_PROM3</name>
<proteinExistence type="inferred from homology"/>
<dbReference type="PANTHER" id="PTHR43692">
    <property type="entry name" value="UDP-N-ACETYLMURAMOYLALANINE--D-GLUTAMATE LIGASE"/>
    <property type="match status" value="1"/>
</dbReference>
<feature type="binding site" evidence="9">
    <location>
        <begin position="117"/>
        <end position="123"/>
    </location>
    <ligand>
        <name>ATP</name>
        <dbReference type="ChEBI" id="CHEBI:30616"/>
    </ligand>
</feature>
<evidence type="ECO:0000256" key="7">
    <source>
        <dbReference type="ARBA" id="ARBA00022840"/>
    </source>
</evidence>
<evidence type="ECO:0000256" key="2">
    <source>
        <dbReference type="ARBA" id="ARBA00004752"/>
    </source>
</evidence>
<keyword evidence="9" id="KW-0961">Cell wall biogenesis/degradation</keyword>
<dbReference type="KEGG" id="pmf:P9303_05211"/>
<dbReference type="GO" id="GO:0009252">
    <property type="term" value="P:peptidoglycan biosynthetic process"/>
    <property type="evidence" value="ECO:0007669"/>
    <property type="project" value="UniProtKB-UniRule"/>
</dbReference>
<reference evidence="11 12" key="1">
    <citation type="journal article" date="2007" name="PLoS Genet.">
        <title>Patterns and implications of gene gain and loss in the evolution of Prochlorococcus.</title>
        <authorList>
            <person name="Kettler G.C."/>
            <person name="Martiny A.C."/>
            <person name="Huang K."/>
            <person name="Zucker J."/>
            <person name="Coleman M.L."/>
            <person name="Rodrigue S."/>
            <person name="Chen F."/>
            <person name="Lapidus A."/>
            <person name="Ferriera S."/>
            <person name="Johnson J."/>
            <person name="Steglich C."/>
            <person name="Church G.M."/>
            <person name="Richardson P."/>
            <person name="Chisholm S.W."/>
        </authorList>
    </citation>
    <scope>NUCLEOTIDE SEQUENCE [LARGE SCALE GENOMIC DNA]</scope>
    <source>
        <strain evidence="11 12">MIT 9303</strain>
    </source>
</reference>
<comment type="subcellular location">
    <subcellularLocation>
        <location evidence="1 9">Cytoplasm</location>
    </subcellularLocation>
</comment>
<protein>
    <recommendedName>
        <fullName evidence="9">UDP-N-acetylmuramoylalanine--D-glutamate ligase</fullName>
        <ecNumber evidence="9">6.3.2.9</ecNumber>
    </recommendedName>
    <alternativeName>
        <fullName evidence="9">D-glutamic acid-adding enzyme</fullName>
    </alternativeName>
    <alternativeName>
        <fullName evidence="9">UDP-N-acetylmuramoyl-L-alanyl-D-glutamate synthetase</fullName>
    </alternativeName>
</protein>